<gene>
    <name evidence="2" type="ORF">G3M48_002482</name>
</gene>
<comment type="caution">
    <text evidence="2">The sequence shown here is derived from an EMBL/GenBank/DDBJ whole genome shotgun (WGS) entry which is preliminary data.</text>
</comment>
<dbReference type="GO" id="GO:0016491">
    <property type="term" value="F:oxidoreductase activity"/>
    <property type="evidence" value="ECO:0007669"/>
    <property type="project" value="TreeGrafter"/>
</dbReference>
<dbReference type="AlphaFoldDB" id="A0AAW0RX57"/>
<sequence length="268" mass="29100">MASPTIVLITGAGRGIGRGILELYAAKPNHTVIAANRNPDDGPSKELLKLPTGEGTTVQLVKIEATDDHDSLKAVETLKSRGIDHVDIVIANAGKATSWPKLEDAKIPDIEDHINTNVFGFVRLYQAVLPLLKASKNPKLIVIGSSAAFLTASHFHWLPPLRAIPSTNSSNSKNAIPFPNAVYGPTKILQHWYARTIAVAETWLTVFPIDPGFVQTEMGNRGARAFDLAEASISVDESVQGVVKVIDESTKETHSGKLWKWTGEEEPW</sequence>
<proteinExistence type="inferred from homology"/>
<protein>
    <submittedName>
        <fullName evidence="2">Uncharacterized protein</fullName>
    </submittedName>
</protein>
<evidence type="ECO:0000256" key="1">
    <source>
        <dbReference type="ARBA" id="ARBA00006484"/>
    </source>
</evidence>
<name>A0AAW0RX57_9HYPO</name>
<dbReference type="InterPro" id="IPR036291">
    <property type="entry name" value="NAD(P)-bd_dom_sf"/>
</dbReference>
<evidence type="ECO:0000313" key="3">
    <source>
        <dbReference type="Proteomes" id="UP001397290"/>
    </source>
</evidence>
<dbReference type="PRINTS" id="PR00081">
    <property type="entry name" value="GDHRDH"/>
</dbReference>
<organism evidence="2 3">
    <name type="scientific">Beauveria asiatica</name>
    <dbReference type="NCBI Taxonomy" id="1069075"/>
    <lineage>
        <taxon>Eukaryota</taxon>
        <taxon>Fungi</taxon>
        <taxon>Dikarya</taxon>
        <taxon>Ascomycota</taxon>
        <taxon>Pezizomycotina</taxon>
        <taxon>Sordariomycetes</taxon>
        <taxon>Hypocreomycetidae</taxon>
        <taxon>Hypocreales</taxon>
        <taxon>Cordycipitaceae</taxon>
        <taxon>Beauveria</taxon>
    </lineage>
</organism>
<dbReference type="PANTHER" id="PTHR43544:SF26">
    <property type="entry name" value="SHORT CHAIN DEHYDROGENASE_REDUCTASE FAMILY OXIDOREDUCTASE (JCVI)"/>
    <property type="match status" value="1"/>
</dbReference>
<evidence type="ECO:0000313" key="2">
    <source>
        <dbReference type="EMBL" id="KAK8146879.1"/>
    </source>
</evidence>
<comment type="similarity">
    <text evidence="1">Belongs to the short-chain dehydrogenases/reductases (SDR) family.</text>
</comment>
<accession>A0AAW0RX57</accession>
<keyword evidence="3" id="KW-1185">Reference proteome</keyword>
<dbReference type="Proteomes" id="UP001397290">
    <property type="component" value="Unassembled WGS sequence"/>
</dbReference>
<dbReference type="Pfam" id="PF00106">
    <property type="entry name" value="adh_short"/>
    <property type="match status" value="1"/>
</dbReference>
<dbReference type="Gene3D" id="3.40.50.720">
    <property type="entry name" value="NAD(P)-binding Rossmann-like Domain"/>
    <property type="match status" value="1"/>
</dbReference>
<dbReference type="InterPro" id="IPR051468">
    <property type="entry name" value="Fungal_SecMetab_SDRs"/>
</dbReference>
<dbReference type="PANTHER" id="PTHR43544">
    <property type="entry name" value="SHORT-CHAIN DEHYDROGENASE/REDUCTASE"/>
    <property type="match status" value="1"/>
</dbReference>
<dbReference type="EMBL" id="JAAHCF010000183">
    <property type="protein sequence ID" value="KAK8146879.1"/>
    <property type="molecule type" value="Genomic_DNA"/>
</dbReference>
<dbReference type="InterPro" id="IPR002347">
    <property type="entry name" value="SDR_fam"/>
</dbReference>
<dbReference type="SUPFAM" id="SSF51735">
    <property type="entry name" value="NAD(P)-binding Rossmann-fold domains"/>
    <property type="match status" value="1"/>
</dbReference>
<dbReference type="GO" id="GO:0005737">
    <property type="term" value="C:cytoplasm"/>
    <property type="evidence" value="ECO:0007669"/>
    <property type="project" value="TreeGrafter"/>
</dbReference>
<reference evidence="2 3" key="1">
    <citation type="submission" date="2020-02" db="EMBL/GenBank/DDBJ databases">
        <title>Comparative genomics of the hypocrealean fungal genus Beauvera.</title>
        <authorList>
            <person name="Showalter D.N."/>
            <person name="Bushley K.E."/>
            <person name="Rehner S.A."/>
        </authorList>
    </citation>
    <scope>NUCLEOTIDE SEQUENCE [LARGE SCALE GENOMIC DNA]</scope>
    <source>
        <strain evidence="2 3">ARSEF4384</strain>
    </source>
</reference>